<evidence type="ECO:0000256" key="5">
    <source>
        <dbReference type="ARBA" id="ARBA00022785"/>
    </source>
</evidence>
<keyword evidence="6" id="KW-0862">Zinc</keyword>
<sequence length="449" mass="49038">MGGVREVTDFIFHHDGQRLPQGGPGTIPVLMYGAAPLRRRTGSIGGPVRSTVRRLGVPVPERAHDLLTVAMAVTAADTFASRETPDGQKEAADGWTRNLRLRIPLANPTPWHPLRPLLEEALHFLSGDLWTLEFLPDGPQRPAPQRRGARIRLHGHDGVCLFSGGLDSAIGVLDLLADGRKPILVSHSYRGDAEKQESVWGSLPIKVSRFAANAYPESRLGYPNDVQMRTRSFNFLAFGALVAATLAQRELVPEPVDLIVPENGLIALNPPLTARRIGALSTRTTHPHFLGLVQRLFDELGLPVRITNPYAKKTKGEMLRGCADQATLVRIARETVSCGKWKRTGKQCGKCVPCLIRRASFHAAGMRDPTPYEPTNRDLAAVLPREEAADDLMALVLAAGRLPTTDVARWVGRTGPLPTDMAERQALLDVAQRGMAEVEDYLNSLGLIP</sequence>
<evidence type="ECO:0000313" key="12">
    <source>
        <dbReference type="Proteomes" id="UP000605086"/>
    </source>
</evidence>
<gene>
    <name evidence="11" type="ORF">GBZ48_18090</name>
</gene>
<evidence type="ECO:0000256" key="6">
    <source>
        <dbReference type="ARBA" id="ARBA00022833"/>
    </source>
</evidence>
<evidence type="ECO:0000256" key="10">
    <source>
        <dbReference type="ARBA" id="ARBA00047890"/>
    </source>
</evidence>
<dbReference type="NCBIfam" id="NF041925">
    <property type="entry name" value="QatC"/>
    <property type="match status" value="1"/>
</dbReference>
<evidence type="ECO:0000256" key="2">
    <source>
        <dbReference type="ARBA" id="ARBA00022598"/>
    </source>
</evidence>
<proteinExistence type="inferred from homology"/>
<dbReference type="EC" id="6.3.4.20" evidence="9"/>
<organism evidence="11 12">
    <name type="scientific">Azospirillum melinis</name>
    <dbReference type="NCBI Taxonomy" id="328839"/>
    <lineage>
        <taxon>Bacteria</taxon>
        <taxon>Pseudomonadati</taxon>
        <taxon>Pseudomonadota</taxon>
        <taxon>Alphaproteobacteria</taxon>
        <taxon>Rhodospirillales</taxon>
        <taxon>Azospirillaceae</taxon>
        <taxon>Azospirillum</taxon>
    </lineage>
</organism>
<keyword evidence="5" id="KW-0671">Queuosine biosynthesis</keyword>
<dbReference type="EMBL" id="WHOS01000023">
    <property type="protein sequence ID" value="NUB01181.1"/>
    <property type="molecule type" value="Genomic_DNA"/>
</dbReference>
<dbReference type="PANTHER" id="PTHR42914">
    <property type="entry name" value="7-CYANO-7-DEAZAGUANINE SYNTHASE"/>
    <property type="match status" value="1"/>
</dbReference>
<keyword evidence="2" id="KW-0436">Ligase</keyword>
<evidence type="ECO:0000256" key="3">
    <source>
        <dbReference type="ARBA" id="ARBA00022723"/>
    </source>
</evidence>
<evidence type="ECO:0000256" key="7">
    <source>
        <dbReference type="ARBA" id="ARBA00022840"/>
    </source>
</evidence>
<dbReference type="Gene3D" id="3.40.50.620">
    <property type="entry name" value="HUPs"/>
    <property type="match status" value="1"/>
</dbReference>
<comment type="caution">
    <text evidence="11">The sequence shown here is derived from an EMBL/GenBank/DDBJ whole genome shotgun (WGS) entry which is preliminary data.</text>
</comment>
<dbReference type="PANTHER" id="PTHR42914:SF1">
    <property type="entry name" value="7-CYANO-7-DEAZAGUANINE SYNTHASE"/>
    <property type="match status" value="1"/>
</dbReference>
<accession>A0ABX2KID2</accession>
<comment type="pathway">
    <text evidence="1">Purine metabolism; 7-cyano-7-deazaguanine biosynthesis.</text>
</comment>
<evidence type="ECO:0000256" key="8">
    <source>
        <dbReference type="ARBA" id="ARBA00037993"/>
    </source>
</evidence>
<evidence type="ECO:0000313" key="11">
    <source>
        <dbReference type="EMBL" id="NUB01181.1"/>
    </source>
</evidence>
<dbReference type="InterPro" id="IPR014729">
    <property type="entry name" value="Rossmann-like_a/b/a_fold"/>
</dbReference>
<protein>
    <recommendedName>
        <fullName evidence="9">7-cyano-7-deazaguanine synthase</fullName>
        <ecNumber evidence="9">6.3.4.20</ecNumber>
    </recommendedName>
</protein>
<evidence type="ECO:0000256" key="4">
    <source>
        <dbReference type="ARBA" id="ARBA00022741"/>
    </source>
</evidence>
<dbReference type="InterPro" id="IPR018317">
    <property type="entry name" value="QueC"/>
</dbReference>
<comment type="similarity">
    <text evidence="8">Belongs to the QueC family.</text>
</comment>
<reference evidence="11 12" key="1">
    <citation type="submission" date="2019-10" db="EMBL/GenBank/DDBJ databases">
        <title>Genome sequence of Azospirillum melinis.</title>
        <authorList>
            <person name="Ambrosini A."/>
            <person name="Sant'Anna F.H."/>
            <person name="Cassan F.D."/>
            <person name="Souza E.M."/>
            <person name="Passaglia L.M.P."/>
        </authorList>
    </citation>
    <scope>NUCLEOTIDE SEQUENCE [LARGE SCALE GENOMIC DNA]</scope>
    <source>
        <strain evidence="11 12">TMCY0552</strain>
    </source>
</reference>
<dbReference type="InterPro" id="IPR049676">
    <property type="entry name" value="QatC"/>
</dbReference>
<keyword evidence="4" id="KW-0547">Nucleotide-binding</keyword>
<keyword evidence="3" id="KW-0479">Metal-binding</keyword>
<keyword evidence="12" id="KW-1185">Reference proteome</keyword>
<dbReference type="SUPFAM" id="SSF52402">
    <property type="entry name" value="Adenine nucleotide alpha hydrolases-like"/>
    <property type="match status" value="1"/>
</dbReference>
<evidence type="ECO:0000256" key="1">
    <source>
        <dbReference type="ARBA" id="ARBA00005061"/>
    </source>
</evidence>
<keyword evidence="7" id="KW-0067">ATP-binding</keyword>
<evidence type="ECO:0000256" key="9">
    <source>
        <dbReference type="ARBA" id="ARBA00039149"/>
    </source>
</evidence>
<dbReference type="Pfam" id="PF06508">
    <property type="entry name" value="QueC"/>
    <property type="match status" value="1"/>
</dbReference>
<dbReference type="Proteomes" id="UP000605086">
    <property type="component" value="Unassembled WGS sequence"/>
</dbReference>
<name>A0ABX2KID2_9PROT</name>
<comment type="catalytic activity">
    <reaction evidence="10">
        <text>7-carboxy-7-carbaguanine + NH4(+) + 2 ATP = 7-cyano-7-carbaguanine + 2 AMP + 2 diphosphate + 2 H(+)</text>
        <dbReference type="Rhea" id="RHEA:27982"/>
        <dbReference type="ChEBI" id="CHEBI:15378"/>
        <dbReference type="ChEBI" id="CHEBI:28938"/>
        <dbReference type="ChEBI" id="CHEBI:30616"/>
        <dbReference type="ChEBI" id="CHEBI:33019"/>
        <dbReference type="ChEBI" id="CHEBI:45075"/>
        <dbReference type="ChEBI" id="CHEBI:61036"/>
        <dbReference type="ChEBI" id="CHEBI:456215"/>
        <dbReference type="EC" id="6.3.4.20"/>
    </reaction>
</comment>